<accession>A0A8C3WE38</accession>
<evidence type="ECO:0000256" key="4">
    <source>
        <dbReference type="SAM" id="MobiDB-lite"/>
    </source>
</evidence>
<comment type="subcellular location">
    <subcellularLocation>
        <location evidence="1">Cell membrane</location>
        <topology evidence="1">Lipid-anchor</topology>
        <topology evidence="1">GPI-anchor</topology>
    </subcellularLocation>
</comment>
<feature type="chain" id="PRO_5034050667" evidence="5">
    <location>
        <begin position="23"/>
        <end position="178"/>
    </location>
</feature>
<evidence type="ECO:0000256" key="1">
    <source>
        <dbReference type="ARBA" id="ARBA00004609"/>
    </source>
</evidence>
<sequence>MKALVAVLLSVLLCEQQGRGRAQEDENDVDLEPEVYDDDDDDDNEEEEEASVAAGDRGSVLLQCYACQSLHREESCKKLQSCVLAQTCKTIISHWNTESGPQTTYSGWCADMCQPISKTVGGALTTISCCHSSLCNSPPWQGAGDSGAGGPRGSPTAVAAALLFSLLSSRLRAVGFSG</sequence>
<dbReference type="GO" id="GO:1902494">
    <property type="term" value="C:catalytic complex"/>
    <property type="evidence" value="ECO:0007669"/>
    <property type="project" value="Ensembl"/>
</dbReference>
<keyword evidence="2" id="KW-0472">Membrane</keyword>
<keyword evidence="3 5" id="KW-0732">Signal</keyword>
<dbReference type="Gene3D" id="2.10.60.10">
    <property type="entry name" value="CD59"/>
    <property type="match status" value="1"/>
</dbReference>
<dbReference type="CDD" id="cd23575">
    <property type="entry name" value="TFP_LU_ECD_GPIHBP1"/>
    <property type="match status" value="1"/>
</dbReference>
<dbReference type="Proteomes" id="UP000694540">
    <property type="component" value="Unplaced"/>
</dbReference>
<dbReference type="GeneTree" id="ENSGT00940000153378"/>
<name>A0A8C3WE38_9CETA</name>
<keyword evidence="2" id="KW-0449">Lipoprotein</keyword>
<dbReference type="GO" id="GO:0035478">
    <property type="term" value="F:chylomicron binding"/>
    <property type="evidence" value="ECO:0007669"/>
    <property type="project" value="Ensembl"/>
</dbReference>
<dbReference type="AlphaFoldDB" id="A0A8C3WE38"/>
<dbReference type="GO" id="GO:0009897">
    <property type="term" value="C:external side of plasma membrane"/>
    <property type="evidence" value="ECO:0007669"/>
    <property type="project" value="Ensembl"/>
</dbReference>
<dbReference type="GO" id="GO:0050821">
    <property type="term" value="P:protein stabilization"/>
    <property type="evidence" value="ECO:0007669"/>
    <property type="project" value="Ensembl"/>
</dbReference>
<dbReference type="InterPro" id="IPR035076">
    <property type="entry name" value="Toxin/TOLIP"/>
</dbReference>
<dbReference type="Pfam" id="PF00087">
    <property type="entry name" value="Toxin_TOLIP"/>
    <property type="match status" value="1"/>
</dbReference>
<dbReference type="FunFam" id="2.10.60.10:FF:000003">
    <property type="entry name" value="lymphocyte antigen 6E isoform X1"/>
    <property type="match status" value="1"/>
</dbReference>
<keyword evidence="8" id="KW-1185">Reference proteome</keyword>
<evidence type="ECO:0000256" key="2">
    <source>
        <dbReference type="ARBA" id="ARBA00022622"/>
    </source>
</evidence>
<feature type="compositionally biased region" description="Acidic residues" evidence="4">
    <location>
        <begin position="25"/>
        <end position="50"/>
    </location>
</feature>
<evidence type="ECO:0000313" key="8">
    <source>
        <dbReference type="Proteomes" id="UP000694540"/>
    </source>
</evidence>
<dbReference type="GO" id="GO:0035473">
    <property type="term" value="F:lipase binding"/>
    <property type="evidence" value="ECO:0007669"/>
    <property type="project" value="Ensembl"/>
</dbReference>
<feature type="signal peptide" evidence="5">
    <location>
        <begin position="1"/>
        <end position="22"/>
    </location>
</feature>
<dbReference type="InterPro" id="IPR051110">
    <property type="entry name" value="Ly-6/neurotoxin-like_GPI-ap"/>
</dbReference>
<dbReference type="GO" id="GO:0019433">
    <property type="term" value="P:triglyceride catabolic process"/>
    <property type="evidence" value="ECO:0007669"/>
    <property type="project" value="Ensembl"/>
</dbReference>
<evidence type="ECO:0000256" key="3">
    <source>
        <dbReference type="ARBA" id="ARBA00022729"/>
    </source>
</evidence>
<keyword evidence="2" id="KW-0325">Glycoprotein</keyword>
<dbReference type="GO" id="GO:0071503">
    <property type="term" value="P:response to heparin"/>
    <property type="evidence" value="ECO:0007669"/>
    <property type="project" value="Ensembl"/>
</dbReference>
<dbReference type="PANTHER" id="PTHR16983:SF12">
    <property type="entry name" value="GLYCOSYLPHOSPHATIDYLINOSITOL-ANCHORED HIGH DENSITY LIPOPROTEIN-BINDING PROTEIN 1"/>
    <property type="match status" value="1"/>
</dbReference>
<reference evidence="7" key="2">
    <citation type="submission" date="2025-09" db="UniProtKB">
        <authorList>
            <consortium name="Ensembl"/>
        </authorList>
    </citation>
    <scope>IDENTIFICATION</scope>
</reference>
<dbReference type="InterPro" id="IPR045860">
    <property type="entry name" value="Snake_toxin-like_sf"/>
</dbReference>
<feature type="region of interest" description="Disordered" evidence="4">
    <location>
        <begin position="19"/>
        <end position="54"/>
    </location>
</feature>
<feature type="domain" description="Snake toxin/toxin-like" evidence="6">
    <location>
        <begin position="62"/>
        <end position="136"/>
    </location>
</feature>
<protein>
    <submittedName>
        <fullName evidence="7">Glycosylphosphatidylinositol anchored high density lipoprotein binding protein 1</fullName>
    </submittedName>
</protein>
<dbReference type="PANTHER" id="PTHR16983">
    <property type="entry name" value="UPAR/LY6 DOMAIN-CONTAINING PROTEIN"/>
    <property type="match status" value="1"/>
</dbReference>
<dbReference type="GO" id="GO:0030550">
    <property type="term" value="F:acetylcholine receptor inhibitor activity"/>
    <property type="evidence" value="ECO:0007669"/>
    <property type="project" value="TreeGrafter"/>
</dbReference>
<evidence type="ECO:0000259" key="6">
    <source>
        <dbReference type="Pfam" id="PF00087"/>
    </source>
</evidence>
<evidence type="ECO:0000313" key="7">
    <source>
        <dbReference type="Ensembl" id="ENSCWAP00000013197.1"/>
    </source>
</evidence>
<dbReference type="GO" id="GO:0060230">
    <property type="term" value="F:lipoprotein lipase activator activity"/>
    <property type="evidence" value="ECO:0007669"/>
    <property type="project" value="Ensembl"/>
</dbReference>
<reference evidence="7" key="1">
    <citation type="submission" date="2025-08" db="UniProtKB">
        <authorList>
            <consortium name="Ensembl"/>
        </authorList>
    </citation>
    <scope>IDENTIFICATION</scope>
</reference>
<dbReference type="Ensembl" id="ENSCWAT00000014341.1">
    <property type="protein sequence ID" value="ENSCWAP00000013197.1"/>
    <property type="gene ID" value="ENSCWAG00000010286.1"/>
</dbReference>
<dbReference type="GO" id="GO:0070328">
    <property type="term" value="P:triglyceride homeostasis"/>
    <property type="evidence" value="ECO:0007669"/>
    <property type="project" value="Ensembl"/>
</dbReference>
<dbReference type="SUPFAM" id="SSF57302">
    <property type="entry name" value="Snake toxin-like"/>
    <property type="match status" value="1"/>
</dbReference>
<proteinExistence type="predicted"/>
<organism evidence="7 8">
    <name type="scientific">Catagonus wagneri</name>
    <name type="common">Chacoan peccary</name>
    <dbReference type="NCBI Taxonomy" id="51154"/>
    <lineage>
        <taxon>Eukaryota</taxon>
        <taxon>Metazoa</taxon>
        <taxon>Chordata</taxon>
        <taxon>Craniata</taxon>
        <taxon>Vertebrata</taxon>
        <taxon>Euteleostomi</taxon>
        <taxon>Mammalia</taxon>
        <taxon>Eutheria</taxon>
        <taxon>Laurasiatheria</taxon>
        <taxon>Artiodactyla</taxon>
        <taxon>Suina</taxon>
        <taxon>Tayassuidae</taxon>
        <taxon>Catagonus</taxon>
    </lineage>
</organism>
<gene>
    <name evidence="7" type="primary">GPIHBP1</name>
</gene>
<evidence type="ECO:0000256" key="5">
    <source>
        <dbReference type="SAM" id="SignalP"/>
    </source>
</evidence>
<dbReference type="GO" id="GO:0045723">
    <property type="term" value="P:positive regulation of fatty acid biosynthetic process"/>
    <property type="evidence" value="ECO:0007669"/>
    <property type="project" value="Ensembl"/>
</dbReference>
<keyword evidence="2" id="KW-0336">GPI-anchor</keyword>